<reference evidence="5 6" key="1">
    <citation type="journal article" date="2020" name="Genome Biol. Evol.">
        <title>A new high-quality draft genome assembly of the Chinese cordyceps Ophiocordyceps sinensis.</title>
        <authorList>
            <person name="Shu R."/>
            <person name="Zhang J."/>
            <person name="Meng Q."/>
            <person name="Zhang H."/>
            <person name="Zhou G."/>
            <person name="Li M."/>
            <person name="Wu P."/>
            <person name="Zhao Y."/>
            <person name="Chen C."/>
            <person name="Qin Q."/>
        </authorList>
    </citation>
    <scope>NUCLEOTIDE SEQUENCE [LARGE SCALE GENOMIC DNA]</scope>
    <source>
        <strain evidence="5 6">IOZ07</strain>
    </source>
</reference>
<dbReference type="InterPro" id="IPR011993">
    <property type="entry name" value="PH-like_dom_sf"/>
</dbReference>
<feature type="compositionally biased region" description="Pro residues" evidence="2">
    <location>
        <begin position="315"/>
        <end position="329"/>
    </location>
</feature>
<evidence type="ECO:0000256" key="2">
    <source>
        <dbReference type="SAM" id="MobiDB-lite"/>
    </source>
</evidence>
<dbReference type="GO" id="GO:0030479">
    <property type="term" value="C:actin cortical patch"/>
    <property type="evidence" value="ECO:0007669"/>
    <property type="project" value="UniProtKB-ARBA"/>
</dbReference>
<dbReference type="InterPro" id="IPR000697">
    <property type="entry name" value="WH1/EVH1_dom"/>
</dbReference>
<dbReference type="InterPro" id="IPR003124">
    <property type="entry name" value="WH2_dom"/>
</dbReference>
<dbReference type="PROSITE" id="PS51082">
    <property type="entry name" value="WH2"/>
    <property type="match status" value="1"/>
</dbReference>
<gene>
    <name evidence="5" type="ORF">G6O67_008362</name>
</gene>
<dbReference type="Pfam" id="PF00568">
    <property type="entry name" value="WH1"/>
    <property type="match status" value="1"/>
</dbReference>
<evidence type="ECO:0008006" key="7">
    <source>
        <dbReference type="Google" id="ProtNLM"/>
    </source>
</evidence>
<dbReference type="GO" id="GO:0045010">
    <property type="term" value="P:actin nucleation"/>
    <property type="evidence" value="ECO:0007669"/>
    <property type="project" value="UniProtKB-ARBA"/>
</dbReference>
<feature type="region of interest" description="Disordered" evidence="2">
    <location>
        <begin position="630"/>
        <end position="679"/>
    </location>
</feature>
<dbReference type="Gene3D" id="2.30.29.30">
    <property type="entry name" value="Pleckstrin-homology domain (PH domain)/Phosphotyrosine-binding domain (PTB)"/>
    <property type="match status" value="1"/>
</dbReference>
<dbReference type="AlphaFoldDB" id="A0A8H4PMX5"/>
<accession>A0A8H4PMX5</accession>
<feature type="compositionally biased region" description="Pro residues" evidence="2">
    <location>
        <begin position="371"/>
        <end position="388"/>
    </location>
</feature>
<feature type="compositionally biased region" description="Pro residues" evidence="2">
    <location>
        <begin position="567"/>
        <end position="576"/>
    </location>
</feature>
<keyword evidence="6" id="KW-1185">Reference proteome</keyword>
<feature type="region of interest" description="Disordered" evidence="2">
    <location>
        <begin position="242"/>
        <end position="600"/>
    </location>
</feature>
<dbReference type="PROSITE" id="PS50229">
    <property type="entry name" value="WH1"/>
    <property type="match status" value="1"/>
</dbReference>
<evidence type="ECO:0000256" key="1">
    <source>
        <dbReference type="ARBA" id="ARBA00022553"/>
    </source>
</evidence>
<dbReference type="Proteomes" id="UP000557566">
    <property type="component" value="Unassembled WGS sequence"/>
</dbReference>
<name>A0A8H4PMX5_9HYPO</name>
<protein>
    <recommendedName>
        <fullName evidence="7">WASP-like pretein las17p</fullName>
    </recommendedName>
</protein>
<evidence type="ECO:0000313" key="6">
    <source>
        <dbReference type="Proteomes" id="UP000557566"/>
    </source>
</evidence>
<dbReference type="OrthoDB" id="8963340at2759"/>
<comment type="caution">
    <text evidence="5">The sequence shown here is derived from an EMBL/GenBank/DDBJ whole genome shotgun (WGS) entry which is preliminary data.</text>
</comment>
<dbReference type="EMBL" id="JAAVMX010000011">
    <property type="protein sequence ID" value="KAF4504175.1"/>
    <property type="molecule type" value="Genomic_DNA"/>
</dbReference>
<feature type="region of interest" description="Disordered" evidence="2">
    <location>
        <begin position="120"/>
        <end position="144"/>
    </location>
</feature>
<evidence type="ECO:0000259" key="3">
    <source>
        <dbReference type="PROSITE" id="PS50229"/>
    </source>
</evidence>
<feature type="domain" description="WH1" evidence="3">
    <location>
        <begin position="17"/>
        <end position="129"/>
    </location>
</feature>
<feature type="compositionally biased region" description="Low complexity" evidence="2">
    <location>
        <begin position="270"/>
        <end position="294"/>
    </location>
</feature>
<dbReference type="CDD" id="cd01205">
    <property type="entry name" value="EVH1_WASP-like"/>
    <property type="match status" value="1"/>
</dbReference>
<dbReference type="SUPFAM" id="SSF50729">
    <property type="entry name" value="PH domain-like"/>
    <property type="match status" value="1"/>
</dbReference>
<dbReference type="SMART" id="SM00461">
    <property type="entry name" value="WH1"/>
    <property type="match status" value="1"/>
</dbReference>
<evidence type="ECO:0000259" key="4">
    <source>
        <dbReference type="PROSITE" id="PS51082"/>
    </source>
</evidence>
<keyword evidence="1" id="KW-0597">Phosphoprotein</keyword>
<dbReference type="FunFam" id="2.30.29.30:FF:000281">
    <property type="entry name" value="Actin associated protein"/>
    <property type="match status" value="1"/>
</dbReference>
<dbReference type="GO" id="GO:0071933">
    <property type="term" value="F:Arp2/3 complex binding"/>
    <property type="evidence" value="ECO:0007669"/>
    <property type="project" value="UniProtKB-ARBA"/>
</dbReference>
<feature type="compositionally biased region" description="Pro residues" evidence="2">
    <location>
        <begin position="406"/>
        <end position="559"/>
    </location>
</feature>
<evidence type="ECO:0000313" key="5">
    <source>
        <dbReference type="EMBL" id="KAF4504175.1"/>
    </source>
</evidence>
<organism evidence="5 6">
    <name type="scientific">Ophiocordyceps sinensis</name>
    <dbReference type="NCBI Taxonomy" id="72228"/>
    <lineage>
        <taxon>Eukaryota</taxon>
        <taxon>Fungi</taxon>
        <taxon>Dikarya</taxon>
        <taxon>Ascomycota</taxon>
        <taxon>Pezizomycotina</taxon>
        <taxon>Sordariomycetes</taxon>
        <taxon>Hypocreomycetidae</taxon>
        <taxon>Hypocreales</taxon>
        <taxon>Ophiocordycipitaceae</taxon>
        <taxon>Ophiocordyceps</taxon>
    </lineage>
</organism>
<proteinExistence type="predicted"/>
<feature type="compositionally biased region" description="Basic and acidic residues" evidence="2">
    <location>
        <begin position="120"/>
        <end position="129"/>
    </location>
</feature>
<dbReference type="GO" id="GO:0003779">
    <property type="term" value="F:actin binding"/>
    <property type="evidence" value="ECO:0007669"/>
    <property type="project" value="InterPro"/>
</dbReference>
<feature type="domain" description="WH2" evidence="4">
    <location>
        <begin position="597"/>
        <end position="617"/>
    </location>
</feature>
<sequence>MPSILSDEDKEVVKRFVPKHSNKIQAVAVARLYVAYPDRSKWAYTGVQGAIVIANDLVGNTYWLKMVDISAPGRGVIWDQEIFDNWNYNQDRTFFHTFELENCLAGLSFVDEKEAKQFKKKMDEREKNASRATRSTPFGGGSQPAPKHGLLGGLFHRHSSALAPAQAANNSAHASHHSSMLALSASGSPPPSDFALLDTFDPLWREHFGQDLRDKGLTDDFIRDNQEFIIDFLRDEQLKIASQAAPPPPPPTNGHNLKSVRAPPPPPPSAVAANPSSPSLVAANSSSPSLVRRAVPPPPPAPRRSGKIDPLSREPSPPRPKFNAPPPLPEAGRFASYEKAAAPMANAGLPPPPRPAKTPIEPENHANKFGAPPPFAGQRMPPPTPSRGPVPLLSPSRSNDSQPGHAPAPPPLPPKVPTANNPPPLPPSGSRPVPPPPSGAGPPLQPPRPSSNAPAPPPLPSLNAPPPPLLPSSDAPSPPPLPSSGAPHPPPLPSSGAPPPPPLPSSGAPPPPPLPSSGAPPPPPLPSSGAPPPPPLPSSSAPPPPLPSSNALHPPPYPPMSASSGSCPPPPPPLPPNRDSDYASRAPAPGLAAPDKGRSAMLGDIQKAGGICALKKIDKGQIRDRSAAHVGGAGDVGVPSAGAAPGGGGGGMADALAAALQKRKEKVSKSDDEADDDDW</sequence>
<dbReference type="InterPro" id="IPR033927">
    <property type="entry name" value="WASPfam_EVH1"/>
</dbReference>